<dbReference type="Proteomes" id="UP000652761">
    <property type="component" value="Unassembled WGS sequence"/>
</dbReference>
<dbReference type="Pfam" id="PF03004">
    <property type="entry name" value="Transposase_24"/>
    <property type="match status" value="1"/>
</dbReference>
<gene>
    <name evidence="2" type="ORF">Taro_045970</name>
</gene>
<name>A0A843X3I5_COLES</name>
<sequence>FLCAARNEQARVLPPSRGSCLSDNRTADLAWLADDDCVCFSPHRSMHDAAVTSYAVASPMQRHPLMGTVRYMISSSSSSSSSPPASDTQNNVGTTSASMATSAARKTRRRRTESVPATGRTSHNSRVWGRNFPPAAIPGFFPDASAVASYRRSEVNRKNKGVQKIFHYAGTQTFADIRKAELQKSGQDMDRSELFIVTHTRKDDIPVNSECVVAIMVASKYDIYSQVLGEDKPGRVQGLGTGPTPATLWGRTIDILKEENKNLGDRVKDLEERIAKLERTDSKCHEENDSVDGGVAPKESASVNKKNAHSVSFQ</sequence>
<feature type="compositionally biased region" description="Polar residues" evidence="1">
    <location>
        <begin position="83"/>
        <end position="93"/>
    </location>
</feature>
<feature type="region of interest" description="Disordered" evidence="1">
    <location>
        <begin position="74"/>
        <end position="127"/>
    </location>
</feature>
<reference evidence="2" key="1">
    <citation type="submission" date="2017-07" db="EMBL/GenBank/DDBJ databases">
        <title>Taro Niue Genome Assembly and Annotation.</title>
        <authorList>
            <person name="Atibalentja N."/>
            <person name="Keating K."/>
            <person name="Fields C.J."/>
        </authorList>
    </citation>
    <scope>NUCLEOTIDE SEQUENCE</scope>
    <source>
        <strain evidence="2">Niue_2</strain>
        <tissue evidence="2">Leaf</tissue>
    </source>
</reference>
<evidence type="ECO:0000313" key="3">
    <source>
        <dbReference type="Proteomes" id="UP000652761"/>
    </source>
</evidence>
<dbReference type="EMBL" id="NMUH01005542">
    <property type="protein sequence ID" value="MQM13051.1"/>
    <property type="molecule type" value="Genomic_DNA"/>
</dbReference>
<organism evidence="2 3">
    <name type="scientific">Colocasia esculenta</name>
    <name type="common">Wild taro</name>
    <name type="synonym">Arum esculentum</name>
    <dbReference type="NCBI Taxonomy" id="4460"/>
    <lineage>
        <taxon>Eukaryota</taxon>
        <taxon>Viridiplantae</taxon>
        <taxon>Streptophyta</taxon>
        <taxon>Embryophyta</taxon>
        <taxon>Tracheophyta</taxon>
        <taxon>Spermatophyta</taxon>
        <taxon>Magnoliopsida</taxon>
        <taxon>Liliopsida</taxon>
        <taxon>Araceae</taxon>
        <taxon>Aroideae</taxon>
        <taxon>Colocasieae</taxon>
        <taxon>Colocasia</taxon>
    </lineage>
</organism>
<evidence type="ECO:0000256" key="1">
    <source>
        <dbReference type="SAM" id="MobiDB-lite"/>
    </source>
</evidence>
<proteinExistence type="predicted"/>
<comment type="caution">
    <text evidence="2">The sequence shown here is derived from an EMBL/GenBank/DDBJ whole genome shotgun (WGS) entry which is preliminary data.</text>
</comment>
<feature type="compositionally biased region" description="Low complexity" evidence="1">
    <location>
        <begin position="94"/>
        <end position="104"/>
    </location>
</feature>
<keyword evidence="3" id="KW-1185">Reference proteome</keyword>
<feature type="compositionally biased region" description="Basic and acidic residues" evidence="1">
    <location>
        <begin position="278"/>
        <end position="288"/>
    </location>
</feature>
<feature type="compositionally biased region" description="Polar residues" evidence="1">
    <location>
        <begin position="301"/>
        <end position="314"/>
    </location>
</feature>
<feature type="non-terminal residue" evidence="2">
    <location>
        <position position="1"/>
    </location>
</feature>
<protein>
    <submittedName>
        <fullName evidence="2">Uncharacterized protein</fullName>
    </submittedName>
</protein>
<accession>A0A843X3I5</accession>
<evidence type="ECO:0000313" key="2">
    <source>
        <dbReference type="EMBL" id="MQM13051.1"/>
    </source>
</evidence>
<dbReference type="InterPro" id="IPR004252">
    <property type="entry name" value="Probable_transposase_24"/>
</dbReference>
<dbReference type="OrthoDB" id="692019at2759"/>
<dbReference type="AlphaFoldDB" id="A0A843X3I5"/>
<feature type="region of interest" description="Disordered" evidence="1">
    <location>
        <begin position="278"/>
        <end position="314"/>
    </location>
</feature>